<comment type="caution">
    <text evidence="3">The sequence shown here is derived from an EMBL/GenBank/DDBJ whole genome shotgun (WGS) entry which is preliminary data.</text>
</comment>
<dbReference type="Pfam" id="PF03098">
    <property type="entry name" value="An_peroxidase"/>
    <property type="match status" value="1"/>
</dbReference>
<protein>
    <submittedName>
        <fullName evidence="3">(diamondback moth) hypothetical protein</fullName>
    </submittedName>
</protein>
<dbReference type="PANTHER" id="PTHR11475:SF86">
    <property type="entry name" value="PEROXIDASE"/>
    <property type="match status" value="1"/>
</dbReference>
<proteinExistence type="predicted"/>
<dbReference type="GO" id="GO:0020037">
    <property type="term" value="F:heme binding"/>
    <property type="evidence" value="ECO:0007669"/>
    <property type="project" value="InterPro"/>
</dbReference>
<dbReference type="GO" id="GO:0006979">
    <property type="term" value="P:response to oxidative stress"/>
    <property type="evidence" value="ECO:0007669"/>
    <property type="project" value="InterPro"/>
</dbReference>
<dbReference type="PRINTS" id="PR00457">
    <property type="entry name" value="ANPEROXIDASE"/>
</dbReference>
<dbReference type="GO" id="GO:0046872">
    <property type="term" value="F:metal ion binding"/>
    <property type="evidence" value="ECO:0007669"/>
    <property type="project" value="UniProtKB-KW"/>
</dbReference>
<evidence type="ECO:0000256" key="2">
    <source>
        <dbReference type="PIRSR" id="PIRSR619791-2"/>
    </source>
</evidence>
<keyword evidence="1" id="KW-0575">Peroxidase</keyword>
<evidence type="ECO:0000313" key="4">
    <source>
        <dbReference type="Proteomes" id="UP000653454"/>
    </source>
</evidence>
<dbReference type="GO" id="GO:0004601">
    <property type="term" value="F:peroxidase activity"/>
    <property type="evidence" value="ECO:0007669"/>
    <property type="project" value="UniProtKB-KW"/>
</dbReference>
<dbReference type="AlphaFoldDB" id="A0A8S4GAQ0"/>
<dbReference type="InterPro" id="IPR010255">
    <property type="entry name" value="Haem_peroxidase_sf"/>
</dbReference>
<gene>
    <name evidence="3" type="ORF">PLXY2_LOCUS15221</name>
</gene>
<keyword evidence="2" id="KW-0408">Iron</keyword>
<name>A0A8S4GAQ0_PLUXY</name>
<dbReference type="Gene3D" id="1.10.640.10">
    <property type="entry name" value="Haem peroxidase domain superfamily, animal type"/>
    <property type="match status" value="1"/>
</dbReference>
<keyword evidence="2" id="KW-0479">Metal-binding</keyword>
<sequence length="325" mass="37362">MNPCWDDEKTFHYARDISIATYLQILYYELLPLLMGRKSLIKDGVISSTPDHRDLYNEQYSPQMSSEFLMSMRWTHNLQETKIKLMEENGKVVGEYPMVNLTLRTGYLALGRHMEQITQGSFRQPGAKADHLIDPDLAELALGPHQRSSDVATSDLAKNRLAGLSSYTSYLEFCRGRPYNTFESLLEVMDNERIEKLRELYECVEDVDLLAGMWAENLVPGGFVPHTFYCLVSEHLVRNVVSDRHWYERAERPLAFSAHQLREVRNATMARLLCDNGDSVRAIQPRAFERIAPGNDLVSCDQIPPVNLVAWKDRSCHGPYMGYRH</sequence>
<dbReference type="Proteomes" id="UP000653454">
    <property type="component" value="Unassembled WGS sequence"/>
</dbReference>
<dbReference type="SUPFAM" id="SSF48113">
    <property type="entry name" value="Heme-dependent peroxidases"/>
    <property type="match status" value="1"/>
</dbReference>
<dbReference type="PANTHER" id="PTHR11475">
    <property type="entry name" value="OXIDASE/PEROXIDASE"/>
    <property type="match status" value="1"/>
</dbReference>
<dbReference type="InterPro" id="IPR019791">
    <property type="entry name" value="Haem_peroxidase_animal"/>
</dbReference>
<evidence type="ECO:0000256" key="1">
    <source>
        <dbReference type="ARBA" id="ARBA00022559"/>
    </source>
</evidence>
<organism evidence="3 4">
    <name type="scientific">Plutella xylostella</name>
    <name type="common">Diamondback moth</name>
    <name type="synonym">Plutella maculipennis</name>
    <dbReference type="NCBI Taxonomy" id="51655"/>
    <lineage>
        <taxon>Eukaryota</taxon>
        <taxon>Metazoa</taxon>
        <taxon>Ecdysozoa</taxon>
        <taxon>Arthropoda</taxon>
        <taxon>Hexapoda</taxon>
        <taxon>Insecta</taxon>
        <taxon>Pterygota</taxon>
        <taxon>Neoptera</taxon>
        <taxon>Endopterygota</taxon>
        <taxon>Lepidoptera</taxon>
        <taxon>Glossata</taxon>
        <taxon>Ditrysia</taxon>
        <taxon>Yponomeutoidea</taxon>
        <taxon>Plutellidae</taxon>
        <taxon>Plutella</taxon>
    </lineage>
</organism>
<feature type="binding site" description="axial binding residue" evidence="2">
    <location>
        <position position="76"/>
    </location>
    <ligand>
        <name>heme b</name>
        <dbReference type="ChEBI" id="CHEBI:60344"/>
    </ligand>
    <ligandPart>
        <name>Fe</name>
        <dbReference type="ChEBI" id="CHEBI:18248"/>
    </ligandPart>
</feature>
<keyword evidence="2" id="KW-0349">Heme</keyword>
<keyword evidence="1" id="KW-0560">Oxidoreductase</keyword>
<keyword evidence="4" id="KW-1185">Reference proteome</keyword>
<dbReference type="EMBL" id="CAJHNJ030000173">
    <property type="protein sequence ID" value="CAG9136964.1"/>
    <property type="molecule type" value="Genomic_DNA"/>
</dbReference>
<evidence type="ECO:0000313" key="3">
    <source>
        <dbReference type="EMBL" id="CAG9136964.1"/>
    </source>
</evidence>
<dbReference type="PROSITE" id="PS50292">
    <property type="entry name" value="PEROXIDASE_3"/>
    <property type="match status" value="1"/>
</dbReference>
<reference evidence="3" key="1">
    <citation type="submission" date="2020-11" db="EMBL/GenBank/DDBJ databases">
        <authorList>
            <person name="Whiteford S."/>
        </authorList>
    </citation>
    <scope>NUCLEOTIDE SEQUENCE</scope>
</reference>
<accession>A0A8S4GAQ0</accession>
<dbReference type="InterPro" id="IPR037120">
    <property type="entry name" value="Haem_peroxidase_sf_animal"/>
</dbReference>